<sequence>MELANTLRKRSLSVRTRNGAVEERTADDGELVGEPVSPSARLVEGCFIVVHLGLAAPVNPSAWRTGINAKIASHPRFNRIQTRDEDGVLRWVRTTVDLDHHIIYPRLELDTAANPDQAVEDYVASLPNKPMDHSRPLWEFHVLDFPTSEATATVVMRVHHSLSDGTSLLMLLLSSTRSAADPTKPPAMPPLPARSGPIYSRPRPPLSAGALAFGMWVCSFVLLAWHTVWDVASFSAIILFRKDTHTLFTRMNHDDCQRKRIVHTSLSLDDVKFVKDAINCTVNDVLVGVTDAALSRYYYRKSADTEICKDIRLRSILLVNLRAPTALHACVNMIESGKGSVVKWGNQIGFIILPVHIAMHSDPLDYIRKAKNIVDMKKNSLEAVSTYMVAEVFHKIFGWKAGAAIIHRMVSHTTMCLSNMIGPVEQVEFFGHPVAFIAPSQHGIAQAINVNYQSYVNTVRVVLAVDEAQFPDCYDLLEDFSESLKRIKGAAMSVGQHN</sequence>
<reference evidence="14" key="1">
    <citation type="submission" date="2018-08" db="EMBL/GenBank/DDBJ databases">
        <authorList>
            <person name="Rossello M."/>
        </authorList>
    </citation>
    <scope>NUCLEOTIDE SEQUENCE [LARGE SCALE GENOMIC DNA]</scope>
    <source>
        <strain evidence="14">cv. Chinese Spring</strain>
    </source>
</reference>
<dbReference type="PANTHER" id="PTHR31650:SF39">
    <property type="entry name" value="DIACYLGLYCEROL O-ACYLTRANSFERASE"/>
    <property type="match status" value="1"/>
</dbReference>
<keyword evidence="6" id="KW-0256">Endoplasmic reticulum</keyword>
<evidence type="ECO:0000256" key="1">
    <source>
        <dbReference type="ARBA" id="ARBA00004162"/>
    </source>
</evidence>
<keyword evidence="7" id="KW-0012">Acyltransferase</keyword>
<dbReference type="Gramene" id="TraesLDM2D03G01269010.1">
    <property type="protein sequence ID" value="TraesLDM2D03G01269010.1"/>
    <property type="gene ID" value="TraesLDM2D03G01269010"/>
</dbReference>
<dbReference type="Gramene" id="TraesSTA2D03G01256970.1">
    <property type="protein sequence ID" value="TraesSTA2D03G01256970.1"/>
    <property type="gene ID" value="TraesSTA2D03G01256970"/>
</dbReference>
<dbReference type="GO" id="GO:0047196">
    <property type="term" value="F:long-chain-alcohol O-fatty-acyltransferase activity"/>
    <property type="evidence" value="ECO:0007669"/>
    <property type="project" value="UniProtKB-EC"/>
</dbReference>
<dbReference type="Gramene" id="TraesLAC2D03G01219650.1">
    <property type="protein sequence ID" value="TraesLAC2D03G01219650.1"/>
    <property type="gene ID" value="TraesLAC2D03G01219650"/>
</dbReference>
<evidence type="ECO:0000259" key="13">
    <source>
        <dbReference type="Pfam" id="PF06974"/>
    </source>
</evidence>
<comment type="pathway">
    <text evidence="3">Glycerolipid metabolism; triacylglycerol biosynthesis.</text>
</comment>
<keyword evidence="5" id="KW-0808">Transferase</keyword>
<evidence type="ECO:0000256" key="2">
    <source>
        <dbReference type="ARBA" id="ARBA00004586"/>
    </source>
</evidence>
<dbReference type="STRING" id="4565.A0A3B6U3T6"/>
<evidence type="ECO:0000313" key="15">
    <source>
        <dbReference type="Proteomes" id="UP000019116"/>
    </source>
</evidence>
<dbReference type="AlphaFoldDB" id="A0A3B6U3T6"/>
<dbReference type="Gramene" id="TraesNOR2D03G01284460.1">
    <property type="protein sequence ID" value="TraesNOR2D03G01284460.1"/>
    <property type="gene ID" value="TraesNOR2D03G01284460"/>
</dbReference>
<feature type="domain" description="O-acyltransferase WSD1 C-terminal" evidence="13">
    <location>
        <begin position="344"/>
        <end position="488"/>
    </location>
</feature>
<dbReference type="GO" id="GO:0005886">
    <property type="term" value="C:plasma membrane"/>
    <property type="evidence" value="ECO:0000318"/>
    <property type="project" value="GO_Central"/>
</dbReference>
<dbReference type="InterPro" id="IPR045034">
    <property type="entry name" value="O-acyltransferase_WSD1-like"/>
</dbReference>
<evidence type="ECO:0000256" key="8">
    <source>
        <dbReference type="ARBA" id="ARBA00024360"/>
    </source>
</evidence>
<dbReference type="Proteomes" id="UP000019116">
    <property type="component" value="Chromosome Un"/>
</dbReference>
<dbReference type="RefSeq" id="XP_044445224.1">
    <property type="nucleotide sequence ID" value="XM_044589289.1"/>
</dbReference>
<evidence type="ECO:0000256" key="3">
    <source>
        <dbReference type="ARBA" id="ARBA00004771"/>
    </source>
</evidence>
<dbReference type="GO" id="GO:0019432">
    <property type="term" value="P:triglyceride biosynthetic process"/>
    <property type="evidence" value="ECO:0000318"/>
    <property type="project" value="GO_Central"/>
</dbReference>
<evidence type="ECO:0000256" key="5">
    <source>
        <dbReference type="ARBA" id="ARBA00022679"/>
    </source>
</evidence>
<dbReference type="GeneID" id="123172288"/>
<accession>A0A3B6U3T6</accession>
<keyword evidence="15" id="KW-1185">Reference proteome</keyword>
<proteinExistence type="inferred from homology"/>
<comment type="pathway">
    <text evidence="4">Lipid metabolism.</text>
</comment>
<dbReference type="SMR" id="A0A3B6U3T6"/>
<comment type="catalytic activity">
    <reaction evidence="10">
        <text>an acyl-CoA + a 1,2-diacyl-sn-glycerol = a triacyl-sn-glycerol + CoA</text>
        <dbReference type="Rhea" id="RHEA:10868"/>
        <dbReference type="ChEBI" id="CHEBI:17815"/>
        <dbReference type="ChEBI" id="CHEBI:57287"/>
        <dbReference type="ChEBI" id="CHEBI:58342"/>
        <dbReference type="ChEBI" id="CHEBI:64615"/>
        <dbReference type="EC" id="2.3.1.20"/>
    </reaction>
</comment>
<dbReference type="InterPro" id="IPR004255">
    <property type="entry name" value="O-acyltransferase_WSD1_N"/>
</dbReference>
<dbReference type="GO" id="GO:0005789">
    <property type="term" value="C:endoplasmic reticulum membrane"/>
    <property type="evidence" value="ECO:0007669"/>
    <property type="project" value="UniProtKB-SubCell"/>
</dbReference>
<comment type="catalytic activity">
    <reaction evidence="9">
        <text>a long chain fatty alcohol + a fatty acyl-CoA = a long-chain alcohol wax ester + CoA</text>
        <dbReference type="Rhea" id="RHEA:38443"/>
        <dbReference type="ChEBI" id="CHEBI:17135"/>
        <dbReference type="ChEBI" id="CHEBI:57287"/>
        <dbReference type="ChEBI" id="CHEBI:77636"/>
        <dbReference type="ChEBI" id="CHEBI:235323"/>
        <dbReference type="EC" id="2.3.1.75"/>
    </reaction>
</comment>
<gene>
    <name evidence="14" type="primary">LOC123172288</name>
</gene>
<dbReference type="InterPro" id="IPR009721">
    <property type="entry name" value="O-acyltransferase_WSD1_C"/>
</dbReference>
<name>A0A3B6U3T6_WHEAT</name>
<dbReference type="SUPFAM" id="SSF52777">
    <property type="entry name" value="CoA-dependent acyltransferases"/>
    <property type="match status" value="1"/>
</dbReference>
<evidence type="ECO:0000259" key="12">
    <source>
        <dbReference type="Pfam" id="PF03007"/>
    </source>
</evidence>
<dbReference type="Gene3D" id="3.30.559.10">
    <property type="entry name" value="Chloramphenicol acetyltransferase-like domain"/>
    <property type="match status" value="1"/>
</dbReference>
<dbReference type="EnsemblPlants" id="TraesCSU02G029300.2">
    <property type="protein sequence ID" value="TraesCSU02G029300.2"/>
    <property type="gene ID" value="TraesCSU02G029300"/>
</dbReference>
<dbReference type="GO" id="GO:0004144">
    <property type="term" value="F:diacylglycerol O-acyltransferase activity"/>
    <property type="evidence" value="ECO:0007669"/>
    <property type="project" value="UniProtKB-EC"/>
</dbReference>
<dbReference type="Gramene" id="TraesCSU02G029300.2">
    <property type="protein sequence ID" value="TraesCSU02G029300.2"/>
    <property type="gene ID" value="TraesCSU02G029300"/>
</dbReference>
<dbReference type="Pfam" id="PF06974">
    <property type="entry name" value="WS_DGAT_C"/>
    <property type="match status" value="1"/>
</dbReference>
<reference evidence="14" key="2">
    <citation type="submission" date="2018-10" db="UniProtKB">
        <authorList>
            <consortium name="EnsemblPlants"/>
        </authorList>
    </citation>
    <scope>IDENTIFICATION</scope>
</reference>
<protein>
    <submittedName>
        <fullName evidence="14">Uncharacterized protein</fullName>
    </submittedName>
</protein>
<evidence type="ECO:0000256" key="6">
    <source>
        <dbReference type="ARBA" id="ARBA00022824"/>
    </source>
</evidence>
<evidence type="ECO:0000256" key="7">
    <source>
        <dbReference type="ARBA" id="ARBA00023315"/>
    </source>
</evidence>
<dbReference type="InterPro" id="IPR023213">
    <property type="entry name" value="CAT-like_dom_sf"/>
</dbReference>
<evidence type="ECO:0000313" key="14">
    <source>
        <dbReference type="EnsemblPlants" id="TraesCSU02G029300.2"/>
    </source>
</evidence>
<evidence type="ECO:0000256" key="4">
    <source>
        <dbReference type="ARBA" id="ARBA00005189"/>
    </source>
</evidence>
<evidence type="ECO:0000256" key="11">
    <source>
        <dbReference type="SAM" id="MobiDB-lite"/>
    </source>
</evidence>
<feature type="domain" description="O-acyltransferase WSD1-like N-terminal" evidence="12">
    <location>
        <begin position="88"/>
        <end position="285"/>
    </location>
</feature>
<dbReference type="Gramene" id="TraesMAC2D03G01266030.1">
    <property type="protein sequence ID" value="TraesMAC2D03G01266030.1"/>
    <property type="gene ID" value="TraesMAC2D03G01266030"/>
</dbReference>
<evidence type="ECO:0000256" key="9">
    <source>
        <dbReference type="ARBA" id="ARBA00047604"/>
    </source>
</evidence>
<dbReference type="PaxDb" id="4565-Traes_2DL_19E828E7E.1"/>
<dbReference type="PANTHER" id="PTHR31650">
    <property type="entry name" value="O-ACYLTRANSFERASE (WSD1-LIKE) FAMILY PROTEIN"/>
    <property type="match status" value="1"/>
</dbReference>
<dbReference type="OrthoDB" id="619536at2759"/>
<comment type="subcellular location">
    <subcellularLocation>
        <location evidence="1">Cell membrane</location>
        <topology evidence="1">Single-pass membrane protein</topology>
    </subcellularLocation>
    <subcellularLocation>
        <location evidence="2">Endoplasmic reticulum membrane</location>
    </subcellularLocation>
</comment>
<comment type="similarity">
    <text evidence="8">In the N-terminal section; belongs to the long-chain O-acyltransferase family.</text>
</comment>
<dbReference type="UniPathway" id="UPA00282"/>
<dbReference type="KEGG" id="taes:123172288"/>
<dbReference type="Pfam" id="PF03007">
    <property type="entry name" value="WS_DGAT_cat"/>
    <property type="match status" value="1"/>
</dbReference>
<dbReference type="GO" id="GO:0008374">
    <property type="term" value="F:O-acyltransferase activity"/>
    <property type="evidence" value="ECO:0000318"/>
    <property type="project" value="GO_Central"/>
</dbReference>
<feature type="region of interest" description="Disordered" evidence="11">
    <location>
        <begin position="1"/>
        <end position="21"/>
    </location>
</feature>
<organism evidence="14">
    <name type="scientific">Triticum aestivum</name>
    <name type="common">Wheat</name>
    <dbReference type="NCBI Taxonomy" id="4565"/>
    <lineage>
        <taxon>Eukaryota</taxon>
        <taxon>Viridiplantae</taxon>
        <taxon>Streptophyta</taxon>
        <taxon>Embryophyta</taxon>
        <taxon>Tracheophyta</taxon>
        <taxon>Spermatophyta</taxon>
        <taxon>Magnoliopsida</taxon>
        <taxon>Liliopsida</taxon>
        <taxon>Poales</taxon>
        <taxon>Poaceae</taxon>
        <taxon>BOP clade</taxon>
        <taxon>Pooideae</taxon>
        <taxon>Triticodae</taxon>
        <taxon>Triticeae</taxon>
        <taxon>Triticinae</taxon>
        <taxon>Triticum</taxon>
    </lineage>
</organism>
<evidence type="ECO:0000256" key="10">
    <source>
        <dbReference type="ARBA" id="ARBA00048109"/>
    </source>
</evidence>